<dbReference type="EMBL" id="DAAUAI010000121">
    <property type="protein sequence ID" value="HAF0856238.1"/>
    <property type="molecule type" value="Genomic_DNA"/>
</dbReference>
<gene>
    <name evidence="4" type="ORF">G9G42_004704</name>
</gene>
<dbReference type="InterPro" id="IPR016035">
    <property type="entry name" value="Acyl_Trfase/lysoPLipase"/>
</dbReference>
<proteinExistence type="predicted"/>
<feature type="short sequence motif" description="GXGXXG" evidence="2">
    <location>
        <begin position="9"/>
        <end position="14"/>
    </location>
</feature>
<dbReference type="SUPFAM" id="SSF52151">
    <property type="entry name" value="FabD/lysophospholipase-like"/>
    <property type="match status" value="1"/>
</dbReference>
<evidence type="ECO:0000256" key="2">
    <source>
        <dbReference type="PROSITE-ProRule" id="PRU01161"/>
    </source>
</evidence>
<name>A0A741N8M7_SALER</name>
<keyword evidence="1" id="KW-0443">Lipid metabolism</keyword>
<reference evidence="4" key="1">
    <citation type="journal article" date="2018" name="Genome Biol.">
        <title>SKESA: strategic k-mer extension for scrupulous assemblies.</title>
        <authorList>
            <person name="Souvorov A."/>
            <person name="Agarwala R."/>
            <person name="Lipman D.J."/>
        </authorList>
    </citation>
    <scope>NUCLEOTIDE SEQUENCE</scope>
    <source>
        <strain evidence="4">12-2393</strain>
    </source>
</reference>
<dbReference type="PANTHER" id="PTHR46394:SF1">
    <property type="entry name" value="PNPLA DOMAIN-CONTAINING PROTEIN"/>
    <property type="match status" value="1"/>
</dbReference>
<sequence length="93" mass="10141">MECLAVFEGGGAKGIAFAGALEAAEEQGIKFSGYGGASSGAIIALLSCFGYKGSEIKSKLKRDKIINLLDKKFLILFYWVRFMSRINYFLSLT</sequence>
<reference evidence="4" key="2">
    <citation type="submission" date="2018-07" db="EMBL/GenBank/DDBJ databases">
        <authorList>
            <consortium name="NCBI Pathogen Detection Project"/>
        </authorList>
    </citation>
    <scope>NUCLEOTIDE SEQUENCE</scope>
    <source>
        <strain evidence="4">12-2393</strain>
    </source>
</reference>
<dbReference type="Gene3D" id="3.40.1090.10">
    <property type="entry name" value="Cytosolic phospholipase A2 catalytic domain"/>
    <property type="match status" value="1"/>
</dbReference>
<dbReference type="PROSITE" id="PS51635">
    <property type="entry name" value="PNPLA"/>
    <property type="match status" value="1"/>
</dbReference>
<feature type="short sequence motif" description="GXSXG" evidence="2">
    <location>
        <begin position="36"/>
        <end position="40"/>
    </location>
</feature>
<dbReference type="InterPro" id="IPR002641">
    <property type="entry name" value="PNPLA_dom"/>
</dbReference>
<comment type="caution">
    <text evidence="2">Lacks conserved residue(s) required for the propagation of feature annotation.</text>
</comment>
<comment type="caution">
    <text evidence="4">The sequence shown here is derived from an EMBL/GenBank/DDBJ whole genome shotgun (WGS) entry which is preliminary data.</text>
</comment>
<evidence type="ECO:0000259" key="3">
    <source>
        <dbReference type="PROSITE" id="PS51635"/>
    </source>
</evidence>
<accession>A0A741N8M7</accession>
<feature type="domain" description="PNPLA" evidence="3">
    <location>
        <begin position="5"/>
        <end position="93"/>
    </location>
</feature>
<organism evidence="4">
    <name type="scientific">Salmonella enterica subsp. arizonae serovar 41:z4,z23:-</name>
    <dbReference type="NCBI Taxonomy" id="1151166"/>
    <lineage>
        <taxon>Bacteria</taxon>
        <taxon>Pseudomonadati</taxon>
        <taxon>Pseudomonadota</taxon>
        <taxon>Gammaproteobacteria</taxon>
        <taxon>Enterobacterales</taxon>
        <taxon>Enterobacteriaceae</taxon>
        <taxon>Salmonella</taxon>
    </lineage>
</organism>
<evidence type="ECO:0000313" key="4">
    <source>
        <dbReference type="EMBL" id="HAF0856238.1"/>
    </source>
</evidence>
<dbReference type="InterPro" id="IPR052580">
    <property type="entry name" value="Lipid_Hydrolase"/>
</dbReference>
<dbReference type="Pfam" id="PF01734">
    <property type="entry name" value="Patatin"/>
    <property type="match status" value="1"/>
</dbReference>
<feature type="non-terminal residue" evidence="4">
    <location>
        <position position="93"/>
    </location>
</feature>
<protein>
    <submittedName>
        <fullName evidence="4">Patatin</fullName>
    </submittedName>
</protein>
<dbReference type="AlphaFoldDB" id="A0A741N8M7"/>
<dbReference type="GO" id="GO:0006629">
    <property type="term" value="P:lipid metabolic process"/>
    <property type="evidence" value="ECO:0007669"/>
    <property type="project" value="UniProtKB-KW"/>
</dbReference>
<evidence type="ECO:0000256" key="1">
    <source>
        <dbReference type="ARBA" id="ARBA00023098"/>
    </source>
</evidence>
<dbReference type="PANTHER" id="PTHR46394">
    <property type="entry name" value="ANNEXIN"/>
    <property type="match status" value="1"/>
</dbReference>